<dbReference type="Pfam" id="PF00892">
    <property type="entry name" value="EamA"/>
    <property type="match status" value="1"/>
</dbReference>
<dbReference type="GO" id="GO:0016020">
    <property type="term" value="C:membrane"/>
    <property type="evidence" value="ECO:0007669"/>
    <property type="project" value="InterPro"/>
</dbReference>
<feature type="transmembrane region" description="Helical" evidence="1">
    <location>
        <begin position="284"/>
        <end position="300"/>
    </location>
</feature>
<dbReference type="STRING" id="314256.OG2516_15369"/>
<reference evidence="3 4" key="1">
    <citation type="journal article" date="2010" name="J. Bacteriol.">
        <title>Genome sequences of Oceanicola granulosus HTCC2516(T) and Oceanicola batsensis HTCC2597(TDelta).</title>
        <authorList>
            <person name="Thrash J.C."/>
            <person name="Cho J.C."/>
            <person name="Vergin K.L."/>
            <person name="Giovannoni S.J."/>
        </authorList>
    </citation>
    <scope>NUCLEOTIDE SEQUENCE [LARGE SCALE GENOMIC DNA]</scope>
    <source>
        <strain evidence="4">ATCC BAA-861 / DSM 15982 / KCTC 12143 / HTCC2516</strain>
    </source>
</reference>
<name>Q2CFD9_OCEGH</name>
<proteinExistence type="predicted"/>
<dbReference type="Gene3D" id="1.10.3730.20">
    <property type="match status" value="1"/>
</dbReference>
<protein>
    <submittedName>
        <fullName evidence="3">Membrane protein, putative</fullName>
    </submittedName>
</protein>
<dbReference type="InterPro" id="IPR000620">
    <property type="entry name" value="EamA_dom"/>
</dbReference>
<feature type="domain" description="EamA" evidence="2">
    <location>
        <begin position="161"/>
        <end position="297"/>
    </location>
</feature>
<feature type="transmembrane region" description="Helical" evidence="1">
    <location>
        <begin position="189"/>
        <end position="214"/>
    </location>
</feature>
<feature type="transmembrane region" description="Helical" evidence="1">
    <location>
        <begin position="111"/>
        <end position="139"/>
    </location>
</feature>
<feature type="transmembrane region" description="Helical" evidence="1">
    <location>
        <begin position="226"/>
        <end position="247"/>
    </location>
</feature>
<dbReference type="eggNOG" id="COG0697">
    <property type="taxonomic scope" value="Bacteria"/>
</dbReference>
<evidence type="ECO:0000313" key="3">
    <source>
        <dbReference type="EMBL" id="EAR51356.1"/>
    </source>
</evidence>
<dbReference type="OrthoDB" id="5243804at2"/>
<accession>Q2CFD9</accession>
<feature type="transmembrane region" description="Helical" evidence="1">
    <location>
        <begin position="159"/>
        <end position="177"/>
    </location>
</feature>
<evidence type="ECO:0000256" key="1">
    <source>
        <dbReference type="SAM" id="Phobius"/>
    </source>
</evidence>
<comment type="caution">
    <text evidence="3">The sequence shown here is derived from an EMBL/GenBank/DDBJ whole genome shotgun (WGS) entry which is preliminary data.</text>
</comment>
<feature type="transmembrane region" description="Helical" evidence="1">
    <location>
        <begin position="36"/>
        <end position="55"/>
    </location>
</feature>
<keyword evidence="4" id="KW-1185">Reference proteome</keyword>
<keyword evidence="1" id="KW-1133">Transmembrane helix</keyword>
<dbReference type="RefSeq" id="WP_007256588.1">
    <property type="nucleotide sequence ID" value="NZ_CH724108.1"/>
</dbReference>
<evidence type="ECO:0000259" key="2">
    <source>
        <dbReference type="Pfam" id="PF00892"/>
    </source>
</evidence>
<dbReference type="HOGENOM" id="CLU_069810_0_0_5"/>
<dbReference type="SUPFAM" id="SSF103481">
    <property type="entry name" value="Multidrug resistance efflux transporter EmrE"/>
    <property type="match status" value="2"/>
</dbReference>
<keyword evidence="1" id="KW-0812">Transmembrane</keyword>
<feature type="transmembrane region" description="Helical" evidence="1">
    <location>
        <begin position="253"/>
        <end position="275"/>
    </location>
</feature>
<dbReference type="EMBL" id="AAOT01000013">
    <property type="protein sequence ID" value="EAR51356.1"/>
    <property type="molecule type" value="Genomic_DNA"/>
</dbReference>
<evidence type="ECO:0000313" key="4">
    <source>
        <dbReference type="Proteomes" id="UP000003635"/>
    </source>
</evidence>
<dbReference type="Proteomes" id="UP000003635">
    <property type="component" value="Unassembled WGS sequence"/>
</dbReference>
<organism evidence="3 4">
    <name type="scientific">Oceanicola granulosus (strain ATCC BAA-861 / DSM 15982 / KCTC 12143 / HTCC2516)</name>
    <dbReference type="NCBI Taxonomy" id="314256"/>
    <lineage>
        <taxon>Bacteria</taxon>
        <taxon>Pseudomonadati</taxon>
        <taxon>Pseudomonadota</taxon>
        <taxon>Alphaproteobacteria</taxon>
        <taxon>Rhodobacterales</taxon>
        <taxon>Roseobacteraceae</taxon>
        <taxon>Oceanicola</taxon>
    </lineage>
</organism>
<sequence length="301" mass="31343">MELWIPVTLAAAFAQTLRFMLQKVLAAGRLSAAGATFARFVWSMPLVWLLALAYARGTGAALPAIPAGFWPYAVAGGISQILATICVVALFKHRNFAVGITFKKTEVLLSVLAGIVILGEGISLASLAAILVGLVGVLLLSDPPGGGAGTWLRRIANPAAGLGLASGVFFGISGVSYRGASLSLESGDVLLRALVTLGCVTAFQTLALGGWLGWRQPGEVGRVFRNWRVSGLVGLTSMAGSIGWFTAYTLQSAGIVNAVGQVELIFSLLASWLFFRERITGRELAGIAVLVVSILALIATS</sequence>
<dbReference type="InterPro" id="IPR037185">
    <property type="entry name" value="EmrE-like"/>
</dbReference>
<dbReference type="AlphaFoldDB" id="Q2CFD9"/>
<keyword evidence="1" id="KW-0472">Membrane</keyword>
<feature type="transmembrane region" description="Helical" evidence="1">
    <location>
        <begin position="67"/>
        <end position="91"/>
    </location>
</feature>
<gene>
    <name evidence="3" type="ORF">OG2516_15369</name>
</gene>